<feature type="region of interest" description="Disordered" evidence="1">
    <location>
        <begin position="1719"/>
        <end position="1746"/>
    </location>
</feature>
<proteinExistence type="predicted"/>
<evidence type="ECO:0000313" key="2">
    <source>
        <dbReference type="EMBL" id="CAB4130845.1"/>
    </source>
</evidence>
<gene>
    <name evidence="2" type="ORF">UFOVP123_38</name>
</gene>
<sequence>MALDFSSFGTRVEEDDKPDFSNFGTPVDTAKRELPEGVRPSEAGGGRGVVNPPVVDNRGIIQRVGDFLKPEYKSVLEGTTLTPQEEQADIDRRLSYGAGPISRETEAKADFSRSGMLASEDKTVNKVAEAMKEKGQPSFADLIERANNPANVRAARDAKAAEFRTVGEWTADTLSALAQGGTSLVQLPTNIIAPGSKLGSILRETQKELQGQESGVLKAQREQLRERVENEDGFLGKYFATVESLVTNPALGLSEAAKQVPNFLGVLGLAKVGSAIAGGTVGLAGKVSPTIALGEAISGGAIQAGARTAGATAGGLAATTVMTSGDAAGNVYEKLIDPKQTPRSIWEKNPDYQKLIADGKSPSEAIDEIATAKARLAAVIVAPLGALGFMGAEATMVARGAGKALSDVATPKGAAKVFAKELVGEQIEEGGTQLGGNVVAKTIDERQNLMEGVPEAMATAAVTSAPYSGVAVGQQVRDELNRPAPVVDQVGDAIARRMLDVQSYDQNIISPTRTANLQVAQDAFKTATNVDDLANAAGVMAGSVDELLVPGNAVTPLPIQTEPIDLGIEPGGRVEPALTTPITTEPVSTELPPVNAETEQQFGLDKLRLNTPRPQRIQGEPVANLTDDQLTTIASDETAPAITRRSAAVELTARQGEQTAAGAAIETPARAEAAQVTAPAVEAPVESRTLTQTELGQMRLGDRRTLARDFDQTENPDGSITFTRKPTAATPAAQTNAAPVAETFITIPDTTPGVQAVSDAAAPTVAGIPDAPRARATAQASLDQWAAANGVTAPQLNAPAPEQETAVNDIANALGSQFGGKVVAFTDTSPTAPNGFAIGGTAFVNTATDVNVMRTSLHEFKHTVEQIAAAETAAGQTDTPAQKFTASIDSVFDDMTPEGKRAYVENFLHADELAGIADPVAREQRVQALLSSDNLKSEMTADFLGNRATDKRFWASVAKADPQGFKGFVDKWVGVIDNLLNTLRGNANQKTKESAKVDTYIRDLNKAKMVARDALVAYRNGTLQQVATTAPAFSQVQGEQNEQRIDVTAGSAIAPAGAGPNGQVLGAGGGGPAPSYGTARQGAVSVVGRHYSTAPRQILSGAYYGRGLKGAERNRLDSSPDPRLKNRIYFYVDQGAGVRPEAGVGGVAHEVNLQNIYDPKTRLIKPQADANAFESAVINAGFDGYIAPFGNNQSAVVLLGMKHKAVPVRALGQVPSAPAPQAAAPTKLTKGLLSREANAIDVSKIPGAQVRMGNLEIPAEQSEAANTELARIGSDVRFSKKEVPEDIDSFARLENIIPRAREGSYNTNRELKVDLQTAITNAAKQAKIDLAAQNAQTEKYLVRVGVADAMYAIQSNANAVGWYDKTVTKALKILGKIHPEIDTDPNAKFAFTWALAVTSNGLKVDKNFELAERAYKAYKTTGKMPTNIQGGQAQKAINDGLGLFNTMVQQYGIDNVRKFMDSKFAVSQIKRATGLEVTGEFADTQVRGAAVLGPKIGNGFYSNLNGFFDQLTMDRWLMRTWGRWTGTLIESRPDMVKAKRQELRDLVVKMKQNAPAAAEFQKALGTKLNVGDLDGLAAAIQKASMDPATREQFNKTATGESLRKTGNALAKYMDGQKEAPAGPEERNFIRKVFGQILTEVQKDHPALTMSDLQALLWYPEKRLYDIAKADESANKEEGYSDDEAPDYANAAAKLARGIGVSDANIQSAVAEAEKDYENRVSAGRAGPSAGAGNEAGATPGVRGFSQREGRSFLTTGVIDRIRSAGAGDEGQPNSYTRKSGGDGKGLRVLNIPSVAVYGPATTFKNALGEIPAAAPKFFEVGADGASAFRDSIQSAKDRSPFGAAVYVYDQADYEGMRLFLAEDGKAGFALKGDDIVSVFAGEPHNGAVNAILQLATQEGGRRLDAFDTVLPNMYAVHGFRAVARTKWNDEYSPDGWNKETFKEFNNGEPDVVFMVHDPKYFGMYSKADGETIAEYDDGAKAQAEALADIKQVRQTDKPKPVNPATIFANLDKRGLARTKGEAALKDHPDAARIQFVQDNFLDILSELDDAGTVKINCD</sequence>
<feature type="region of interest" description="Disordered" evidence="1">
    <location>
        <begin position="1"/>
        <end position="53"/>
    </location>
</feature>
<name>A0A6J5LA46_9CAUD</name>
<reference evidence="2" key="1">
    <citation type="submission" date="2020-04" db="EMBL/GenBank/DDBJ databases">
        <authorList>
            <person name="Chiriac C."/>
            <person name="Salcher M."/>
            <person name="Ghai R."/>
            <person name="Kavagutti S V."/>
        </authorList>
    </citation>
    <scope>NUCLEOTIDE SEQUENCE</scope>
</reference>
<accession>A0A6J5LA46</accession>
<feature type="compositionally biased region" description="Low complexity" evidence="1">
    <location>
        <begin position="1721"/>
        <end position="1732"/>
    </location>
</feature>
<evidence type="ECO:0008006" key="3">
    <source>
        <dbReference type="Google" id="ProtNLM"/>
    </source>
</evidence>
<protein>
    <recommendedName>
        <fullName evidence="3">Large polyvalent protein associated domain-containing protein</fullName>
    </recommendedName>
</protein>
<feature type="region of interest" description="Disordered" evidence="1">
    <location>
        <begin position="1762"/>
        <end position="1782"/>
    </location>
</feature>
<evidence type="ECO:0000256" key="1">
    <source>
        <dbReference type="SAM" id="MobiDB-lite"/>
    </source>
</evidence>
<dbReference type="EMBL" id="LR796244">
    <property type="protein sequence ID" value="CAB4130845.1"/>
    <property type="molecule type" value="Genomic_DNA"/>
</dbReference>
<organism evidence="2">
    <name type="scientific">uncultured Caudovirales phage</name>
    <dbReference type="NCBI Taxonomy" id="2100421"/>
    <lineage>
        <taxon>Viruses</taxon>
        <taxon>Duplodnaviria</taxon>
        <taxon>Heunggongvirae</taxon>
        <taxon>Uroviricota</taxon>
        <taxon>Caudoviricetes</taxon>
        <taxon>Peduoviridae</taxon>
        <taxon>Maltschvirus</taxon>
        <taxon>Maltschvirus maltsch</taxon>
    </lineage>
</organism>